<evidence type="ECO:0000313" key="5">
    <source>
        <dbReference type="Proteomes" id="UP001187682"/>
    </source>
</evidence>
<dbReference type="Proteomes" id="UP001187682">
    <property type="component" value="Unassembled WGS sequence"/>
</dbReference>
<gene>
    <name evidence="4" type="ORF">DNG_04812</name>
</gene>
<evidence type="ECO:0000256" key="1">
    <source>
        <dbReference type="SAM" id="Coils"/>
    </source>
</evidence>
<feature type="region of interest" description="Disordered" evidence="2">
    <location>
        <begin position="180"/>
        <end position="294"/>
    </location>
</feature>
<organism evidence="4 5">
    <name type="scientific">Cephalotrichum gorgonifer</name>
    <dbReference type="NCBI Taxonomy" id="2041049"/>
    <lineage>
        <taxon>Eukaryota</taxon>
        <taxon>Fungi</taxon>
        <taxon>Dikarya</taxon>
        <taxon>Ascomycota</taxon>
        <taxon>Pezizomycotina</taxon>
        <taxon>Sordariomycetes</taxon>
        <taxon>Hypocreomycetidae</taxon>
        <taxon>Microascales</taxon>
        <taxon>Microascaceae</taxon>
        <taxon>Cephalotrichum</taxon>
    </lineage>
</organism>
<dbReference type="InterPro" id="IPR039553">
    <property type="entry name" value="Prefoldin-like"/>
</dbReference>
<dbReference type="PANTHER" id="PTHR15111">
    <property type="entry name" value="RNA POLYMERASE II SUBUNIT 5-MEDIATING PROTEIN NNX3"/>
    <property type="match status" value="1"/>
</dbReference>
<name>A0AAE8MYT7_9PEZI</name>
<feature type="coiled-coil region" evidence="1">
    <location>
        <begin position="101"/>
        <end position="128"/>
    </location>
</feature>
<evidence type="ECO:0000313" key="4">
    <source>
        <dbReference type="EMBL" id="SPO02139.1"/>
    </source>
</evidence>
<feature type="region of interest" description="Disordered" evidence="2">
    <location>
        <begin position="399"/>
        <end position="571"/>
    </location>
</feature>
<dbReference type="AlphaFoldDB" id="A0AAE8MYT7"/>
<dbReference type="GO" id="GO:0003714">
    <property type="term" value="F:transcription corepressor activity"/>
    <property type="evidence" value="ECO:0007669"/>
    <property type="project" value="TreeGrafter"/>
</dbReference>
<dbReference type="InterPro" id="IPR052255">
    <property type="entry name" value="RNA_pol_II_subunit5-mediator"/>
</dbReference>
<evidence type="ECO:0000256" key="2">
    <source>
        <dbReference type="SAM" id="MobiDB-lite"/>
    </source>
</evidence>
<accession>A0AAE8MYT7</accession>
<dbReference type="Pfam" id="PF12927">
    <property type="entry name" value="DUF3835"/>
    <property type="match status" value="1"/>
</dbReference>
<feature type="compositionally biased region" description="Acidic residues" evidence="2">
    <location>
        <begin position="333"/>
        <end position="362"/>
    </location>
</feature>
<evidence type="ECO:0000259" key="3">
    <source>
        <dbReference type="Pfam" id="PF12927"/>
    </source>
</evidence>
<dbReference type="InterPro" id="IPR024325">
    <property type="entry name" value="DUF3835"/>
</dbReference>
<dbReference type="GO" id="GO:0019212">
    <property type="term" value="F:phosphatase inhibitor activity"/>
    <property type="evidence" value="ECO:0007669"/>
    <property type="project" value="TreeGrafter"/>
</dbReference>
<feature type="region of interest" description="Disordered" evidence="2">
    <location>
        <begin position="325"/>
        <end position="377"/>
    </location>
</feature>
<feature type="coiled-coil region" evidence="1">
    <location>
        <begin position="1"/>
        <end position="28"/>
    </location>
</feature>
<comment type="caution">
    <text evidence="4">The sequence shown here is derived from an EMBL/GenBank/DDBJ whole genome shotgun (WGS) entry which is preliminary data.</text>
</comment>
<dbReference type="PANTHER" id="PTHR15111:SF0">
    <property type="entry name" value="UNCONVENTIONAL PREFOLDIN RPB5 INTERACTOR 1"/>
    <property type="match status" value="1"/>
</dbReference>
<feature type="compositionally biased region" description="Basic and acidic residues" evidence="2">
    <location>
        <begin position="536"/>
        <end position="547"/>
    </location>
</feature>
<keyword evidence="5" id="KW-1185">Reference proteome</keyword>
<dbReference type="GO" id="GO:0000122">
    <property type="term" value="P:negative regulation of transcription by RNA polymerase II"/>
    <property type="evidence" value="ECO:0007669"/>
    <property type="project" value="TreeGrafter"/>
</dbReference>
<feature type="compositionally biased region" description="Basic residues" evidence="2">
    <location>
        <begin position="513"/>
        <end position="522"/>
    </location>
</feature>
<sequence length="632" mass="69869">MASSEDGFSDLERNILQLEANVKELRAALEHWRRWDAEYEALKEEVEAASRHGPRETSELLRIREGFEGDLVSGKELAEIFGAAKGQRSASQVIGVLERRLDYVGTNIRTLERKVEKAESEVDAAREAEDLDAMDEDGLPITEIEERLDEEGNIISHKLWTPGTEEAKLEGILEKSGIAKGSQEAKGDSAAIKSGTERIQTASAPPALDAEDKQDGPAPKTKLVRGKPTATDRGDISASSRPADEKKVITQVGEDELPEPSEQPMSRAAKRVQHIMDTAREQEENKEAPVIPLDESAEDAALRQEMLSYSMNSTPDGMGQVVAVMNDLRFENSDDDDDFNTFSDDDDDDEDEDEETDGEEGEDKWGRTTSRVVSDAYKERMLDLEQRLGVQSRFTRKLAEEAASAEDDETHGGIGKIVINPGSETAEGDTSEKRPAQAAEQPSGVLKSADSTKTKKSVRFASELDIAPTKAESEPKPKRRVTELPATENPVLDLIVEQTGQTTAPPPAAPKSSVRKPSRFKKMKEANPEPSAPAEEEGKKAEEDKPSSEVPEIVQSLSWTETKPEKITSAGLDGDFDEVITKRALADEYHKQRRRMIAKEGGFMKEDMMEVEPLDEEPRRISKFRAARLSRQ</sequence>
<feature type="compositionally biased region" description="Basic and acidic residues" evidence="2">
    <location>
        <begin position="277"/>
        <end position="287"/>
    </location>
</feature>
<dbReference type="EMBL" id="ONZQ02000006">
    <property type="protein sequence ID" value="SPO02139.1"/>
    <property type="molecule type" value="Genomic_DNA"/>
</dbReference>
<feature type="compositionally biased region" description="Basic and acidic residues" evidence="2">
    <location>
        <begin position="471"/>
        <end position="482"/>
    </location>
</feature>
<dbReference type="SUPFAM" id="SSF46579">
    <property type="entry name" value="Prefoldin"/>
    <property type="match status" value="1"/>
</dbReference>
<keyword evidence="1" id="KW-0175">Coiled coil</keyword>
<proteinExistence type="predicted"/>
<dbReference type="Pfam" id="PF13758">
    <property type="entry name" value="Prefoldin_3"/>
    <property type="match status" value="1"/>
</dbReference>
<feature type="domain" description="DUF3835" evidence="3">
    <location>
        <begin position="573"/>
        <end position="629"/>
    </location>
</feature>
<protein>
    <recommendedName>
        <fullName evidence="3">DUF3835 domain-containing protein</fullName>
    </recommendedName>
</protein>
<dbReference type="GO" id="GO:0003682">
    <property type="term" value="F:chromatin binding"/>
    <property type="evidence" value="ECO:0007669"/>
    <property type="project" value="TreeGrafter"/>
</dbReference>
<reference evidence="4" key="1">
    <citation type="submission" date="2018-03" db="EMBL/GenBank/DDBJ databases">
        <authorList>
            <person name="Guldener U."/>
        </authorList>
    </citation>
    <scope>NUCLEOTIDE SEQUENCE</scope>
</reference>